<evidence type="ECO:0000313" key="1">
    <source>
        <dbReference type="EMBL" id="KAF9645997.1"/>
    </source>
</evidence>
<dbReference type="Proteomes" id="UP000886501">
    <property type="component" value="Unassembled WGS sequence"/>
</dbReference>
<comment type="caution">
    <text evidence="1">The sequence shown here is derived from an EMBL/GenBank/DDBJ whole genome shotgun (WGS) entry which is preliminary data.</text>
</comment>
<organism evidence="1 2">
    <name type="scientific">Thelephora ganbajun</name>
    <name type="common">Ganba fungus</name>
    <dbReference type="NCBI Taxonomy" id="370292"/>
    <lineage>
        <taxon>Eukaryota</taxon>
        <taxon>Fungi</taxon>
        <taxon>Dikarya</taxon>
        <taxon>Basidiomycota</taxon>
        <taxon>Agaricomycotina</taxon>
        <taxon>Agaricomycetes</taxon>
        <taxon>Thelephorales</taxon>
        <taxon>Thelephoraceae</taxon>
        <taxon>Thelephora</taxon>
    </lineage>
</organism>
<evidence type="ECO:0000313" key="2">
    <source>
        <dbReference type="Proteomes" id="UP000886501"/>
    </source>
</evidence>
<accession>A0ACB6Z913</accession>
<proteinExistence type="predicted"/>
<gene>
    <name evidence="1" type="ORF">BDM02DRAFT_3189190</name>
</gene>
<keyword evidence="2" id="KW-1185">Reference proteome</keyword>
<sequence>MKIVTQEDLEKHQAATFRGAVEGIATGLAISLPGSWLLHKRVPFYRTLPIQLKALGVILVVGPCYAIQAERRGVQYDMSTWKGAGKDLLDEEEYAEQKRWESLSTNEKIGDWAFKHQYSVISGSWAASMGLAAAIIMKDRNQTTSQKIVQARMWAQGLTIGVLIAAGILTHKARSEAAAHRPVDHSWSQIIEDQQREKKRIAAASR</sequence>
<reference evidence="1" key="1">
    <citation type="submission" date="2019-10" db="EMBL/GenBank/DDBJ databases">
        <authorList>
            <consortium name="DOE Joint Genome Institute"/>
            <person name="Kuo A."/>
            <person name="Miyauchi S."/>
            <person name="Kiss E."/>
            <person name="Drula E."/>
            <person name="Kohler A."/>
            <person name="Sanchez-Garcia M."/>
            <person name="Andreopoulos B."/>
            <person name="Barry K.W."/>
            <person name="Bonito G."/>
            <person name="Buee M."/>
            <person name="Carver A."/>
            <person name="Chen C."/>
            <person name="Cichocki N."/>
            <person name="Clum A."/>
            <person name="Culley D."/>
            <person name="Crous P.W."/>
            <person name="Fauchery L."/>
            <person name="Girlanda M."/>
            <person name="Hayes R."/>
            <person name="Keri Z."/>
            <person name="Labutti K."/>
            <person name="Lipzen A."/>
            <person name="Lombard V."/>
            <person name="Magnuson J."/>
            <person name="Maillard F."/>
            <person name="Morin E."/>
            <person name="Murat C."/>
            <person name="Nolan M."/>
            <person name="Ohm R."/>
            <person name="Pangilinan J."/>
            <person name="Pereira M."/>
            <person name="Perotto S."/>
            <person name="Peter M."/>
            <person name="Riley R."/>
            <person name="Sitrit Y."/>
            <person name="Stielow B."/>
            <person name="Szollosi G."/>
            <person name="Zifcakova L."/>
            <person name="Stursova M."/>
            <person name="Spatafora J.W."/>
            <person name="Tedersoo L."/>
            <person name="Vaario L.-M."/>
            <person name="Yamada A."/>
            <person name="Yan M."/>
            <person name="Wang P."/>
            <person name="Xu J."/>
            <person name="Bruns T."/>
            <person name="Baldrian P."/>
            <person name="Vilgalys R."/>
            <person name="Henrissat B."/>
            <person name="Grigoriev I.V."/>
            <person name="Hibbett D."/>
            <person name="Nagy L.G."/>
            <person name="Martin F.M."/>
        </authorList>
    </citation>
    <scope>NUCLEOTIDE SEQUENCE</scope>
    <source>
        <strain evidence="1">P2</strain>
    </source>
</reference>
<name>A0ACB6Z913_THEGA</name>
<reference evidence="1" key="2">
    <citation type="journal article" date="2020" name="Nat. Commun.">
        <title>Large-scale genome sequencing of mycorrhizal fungi provides insights into the early evolution of symbiotic traits.</title>
        <authorList>
            <person name="Miyauchi S."/>
            <person name="Kiss E."/>
            <person name="Kuo A."/>
            <person name="Drula E."/>
            <person name="Kohler A."/>
            <person name="Sanchez-Garcia M."/>
            <person name="Morin E."/>
            <person name="Andreopoulos B."/>
            <person name="Barry K.W."/>
            <person name="Bonito G."/>
            <person name="Buee M."/>
            <person name="Carver A."/>
            <person name="Chen C."/>
            <person name="Cichocki N."/>
            <person name="Clum A."/>
            <person name="Culley D."/>
            <person name="Crous P.W."/>
            <person name="Fauchery L."/>
            <person name="Girlanda M."/>
            <person name="Hayes R.D."/>
            <person name="Keri Z."/>
            <person name="LaButti K."/>
            <person name="Lipzen A."/>
            <person name="Lombard V."/>
            <person name="Magnuson J."/>
            <person name="Maillard F."/>
            <person name="Murat C."/>
            <person name="Nolan M."/>
            <person name="Ohm R.A."/>
            <person name="Pangilinan J."/>
            <person name="Pereira M.F."/>
            <person name="Perotto S."/>
            <person name="Peter M."/>
            <person name="Pfister S."/>
            <person name="Riley R."/>
            <person name="Sitrit Y."/>
            <person name="Stielow J.B."/>
            <person name="Szollosi G."/>
            <person name="Zifcakova L."/>
            <person name="Stursova M."/>
            <person name="Spatafora J.W."/>
            <person name="Tedersoo L."/>
            <person name="Vaario L.M."/>
            <person name="Yamada A."/>
            <person name="Yan M."/>
            <person name="Wang P."/>
            <person name="Xu J."/>
            <person name="Bruns T."/>
            <person name="Baldrian P."/>
            <person name="Vilgalys R."/>
            <person name="Dunand C."/>
            <person name="Henrissat B."/>
            <person name="Grigoriev I.V."/>
            <person name="Hibbett D."/>
            <person name="Nagy L.G."/>
            <person name="Martin F.M."/>
        </authorList>
    </citation>
    <scope>NUCLEOTIDE SEQUENCE</scope>
    <source>
        <strain evidence="1">P2</strain>
    </source>
</reference>
<dbReference type="EMBL" id="MU118070">
    <property type="protein sequence ID" value="KAF9645997.1"/>
    <property type="molecule type" value="Genomic_DNA"/>
</dbReference>
<protein>
    <submittedName>
        <fullName evidence="1">Uncharacterized protein</fullName>
    </submittedName>
</protein>